<dbReference type="PRINTS" id="PR00181">
    <property type="entry name" value="MALTOSEBP"/>
</dbReference>
<accession>A0AAW8UP15</accession>
<comment type="similarity">
    <text evidence="1 5">Belongs to the bacterial solute-binding protein 1 family.</text>
</comment>
<evidence type="ECO:0000256" key="5">
    <source>
        <dbReference type="RuleBase" id="RU365005"/>
    </source>
</evidence>
<feature type="signal peptide" evidence="5">
    <location>
        <begin position="1"/>
        <end position="22"/>
    </location>
</feature>
<keyword evidence="4 5" id="KW-0732">Signal</keyword>
<dbReference type="Gene3D" id="3.40.190.10">
    <property type="entry name" value="Periplasmic binding protein-like II"/>
    <property type="match status" value="2"/>
</dbReference>
<dbReference type="PROSITE" id="PS51257">
    <property type="entry name" value="PROKAR_LIPOPROTEIN"/>
    <property type="match status" value="1"/>
</dbReference>
<dbReference type="GO" id="GO:1901982">
    <property type="term" value="F:maltose binding"/>
    <property type="evidence" value="ECO:0007669"/>
    <property type="project" value="TreeGrafter"/>
</dbReference>
<evidence type="ECO:0000313" key="7">
    <source>
        <dbReference type="Proteomes" id="UP001268896"/>
    </source>
</evidence>
<proteinExistence type="inferred from homology"/>
<organism evidence="6 7">
    <name type="scientific">Enterococcus casseliflavus</name>
    <name type="common">Enterococcus flavescens</name>
    <dbReference type="NCBI Taxonomy" id="37734"/>
    <lineage>
        <taxon>Bacteria</taxon>
        <taxon>Bacillati</taxon>
        <taxon>Bacillota</taxon>
        <taxon>Bacilli</taxon>
        <taxon>Lactobacillales</taxon>
        <taxon>Enterococcaceae</taxon>
        <taxon>Enterococcus</taxon>
    </lineage>
</organism>
<name>A0AAW8UP15_ENTCA</name>
<dbReference type="PANTHER" id="PTHR30061">
    <property type="entry name" value="MALTOSE-BINDING PERIPLASMIC PROTEIN"/>
    <property type="match status" value="1"/>
</dbReference>
<dbReference type="InterPro" id="IPR006059">
    <property type="entry name" value="SBP"/>
</dbReference>
<feature type="chain" id="PRO_5043112373" description="Maltodextrin-binding protein" evidence="5">
    <location>
        <begin position="23"/>
        <end position="423"/>
    </location>
</feature>
<keyword evidence="2 5" id="KW-0813">Transport</keyword>
<dbReference type="AlphaFoldDB" id="A0AAW8UP15"/>
<evidence type="ECO:0000256" key="1">
    <source>
        <dbReference type="ARBA" id="ARBA00008520"/>
    </source>
</evidence>
<dbReference type="Proteomes" id="UP001268896">
    <property type="component" value="Unassembled WGS sequence"/>
</dbReference>
<dbReference type="Pfam" id="PF13416">
    <property type="entry name" value="SBP_bac_8"/>
    <property type="match status" value="1"/>
</dbReference>
<evidence type="ECO:0000256" key="3">
    <source>
        <dbReference type="ARBA" id="ARBA00022597"/>
    </source>
</evidence>
<keyword evidence="3 5" id="KW-0762">Sugar transport</keyword>
<dbReference type="SUPFAM" id="SSF53850">
    <property type="entry name" value="Periplasmic binding protein-like II"/>
    <property type="match status" value="1"/>
</dbReference>
<evidence type="ECO:0000313" key="6">
    <source>
        <dbReference type="EMBL" id="MDT2964155.1"/>
    </source>
</evidence>
<dbReference type="GO" id="GO:0042956">
    <property type="term" value="P:maltodextrin transmembrane transport"/>
    <property type="evidence" value="ECO:0007669"/>
    <property type="project" value="TreeGrafter"/>
</dbReference>
<keyword evidence="5" id="KW-0472">Membrane</keyword>
<dbReference type="RefSeq" id="WP_311903733.1">
    <property type="nucleotide sequence ID" value="NZ_JARQDV010000002.1"/>
</dbReference>
<comment type="subcellular location">
    <subcellularLocation>
        <location evidence="5">Cell membrane</location>
        <topology evidence="5">Lipid-anchor</topology>
    </subcellularLocation>
</comment>
<protein>
    <recommendedName>
        <fullName evidence="5">Maltodextrin-binding protein</fullName>
    </recommendedName>
</protein>
<sequence>MKVNWKKAALGLVSGSALLALAACGGNGGSTDGSNADAGSGSGSDEKTITVSVGADYIDYINEVKSDFESENDVTINVVEMDMFDQMDALQLDGPAGKGPDVTMSPYDRVGQVGSQGHLAEMTLPDDGRYSDTDKQQVTIDDKIYGAPAMIEAVVMFYNKDLIDEAPATFSDLEELAKDDRFAEGDDNVGFLARWTDFYYTYGLLAGHGGYVFGDEGTDPSDLGLNNEGSVEAITYATDWFQNVWPQGMLDVSANENLMLDYFNQGKTAAIIYGPWGVNGFEEAGINYGVAKIPTLNNGNDYETFGGGKAWVVSNYSQNKDVSQQFVEYLTNEANQEKLYDMRHDIPANIMAQETVAASDDPVAKAVIEQYSVSQPMPNIPEMSEVWVGAENMLFDAGSGNMTPQEAADNAAKTIEEAIEQKY</sequence>
<dbReference type="GO" id="GO:0015768">
    <property type="term" value="P:maltose transport"/>
    <property type="evidence" value="ECO:0007669"/>
    <property type="project" value="TreeGrafter"/>
</dbReference>
<keyword evidence="5" id="KW-1003">Cell membrane</keyword>
<dbReference type="GO" id="GO:0015144">
    <property type="term" value="F:carbohydrate transmembrane transporter activity"/>
    <property type="evidence" value="ECO:0007669"/>
    <property type="project" value="InterPro"/>
</dbReference>
<comment type="caution">
    <text evidence="6">The sequence shown here is derived from an EMBL/GenBank/DDBJ whole genome shotgun (WGS) entry which is preliminary data.</text>
</comment>
<keyword evidence="5" id="KW-0449">Lipoprotein</keyword>
<reference evidence="6" key="1">
    <citation type="submission" date="2023-03" db="EMBL/GenBank/DDBJ databases">
        <authorList>
            <person name="Shen W."/>
            <person name="Cai J."/>
        </authorList>
    </citation>
    <scope>NUCLEOTIDE SEQUENCE</scope>
    <source>
        <strain evidence="6">K72-2</strain>
    </source>
</reference>
<dbReference type="PANTHER" id="PTHR30061:SF50">
    <property type="entry name" value="MALTOSE_MALTODEXTRIN-BINDING PERIPLASMIC PROTEIN"/>
    <property type="match status" value="1"/>
</dbReference>
<gene>
    <name evidence="6" type="ORF">P7I32_06010</name>
</gene>
<dbReference type="InterPro" id="IPR006060">
    <property type="entry name" value="Maltose/Cyclodextrin-bd"/>
</dbReference>
<evidence type="ECO:0000256" key="4">
    <source>
        <dbReference type="ARBA" id="ARBA00022729"/>
    </source>
</evidence>
<evidence type="ECO:0000256" key="2">
    <source>
        <dbReference type="ARBA" id="ARBA00022448"/>
    </source>
</evidence>
<dbReference type="GO" id="GO:0055052">
    <property type="term" value="C:ATP-binding cassette (ABC) transporter complex, substrate-binding subunit-containing"/>
    <property type="evidence" value="ECO:0007669"/>
    <property type="project" value="TreeGrafter"/>
</dbReference>
<dbReference type="EMBL" id="JARQDV010000002">
    <property type="protein sequence ID" value="MDT2964155.1"/>
    <property type="molecule type" value="Genomic_DNA"/>
</dbReference>